<protein>
    <submittedName>
        <fullName evidence="1">Uncharacterized protein</fullName>
    </submittedName>
</protein>
<keyword evidence="2" id="KW-1185">Reference proteome</keyword>
<dbReference type="EMBL" id="WJQU01000001">
    <property type="protein sequence ID" value="KAJ6648803.1"/>
    <property type="molecule type" value="Genomic_DNA"/>
</dbReference>
<dbReference type="Proteomes" id="UP001151699">
    <property type="component" value="Chromosome A"/>
</dbReference>
<dbReference type="OrthoDB" id="8068331at2759"/>
<comment type="caution">
    <text evidence="1">The sequence shown here is derived from an EMBL/GenBank/DDBJ whole genome shotgun (WGS) entry which is preliminary data.</text>
</comment>
<reference evidence="1" key="1">
    <citation type="submission" date="2022-07" db="EMBL/GenBank/DDBJ databases">
        <authorList>
            <person name="Trinca V."/>
            <person name="Uliana J.V.C."/>
            <person name="Torres T.T."/>
            <person name="Ward R.J."/>
            <person name="Monesi N."/>
        </authorList>
    </citation>
    <scope>NUCLEOTIDE SEQUENCE</scope>
    <source>
        <strain evidence="1">HSMRA1968</strain>
        <tissue evidence="1">Whole embryos</tissue>
    </source>
</reference>
<dbReference type="AlphaFoldDB" id="A0A9Q0S999"/>
<accession>A0A9Q0S999</accession>
<evidence type="ECO:0000313" key="2">
    <source>
        <dbReference type="Proteomes" id="UP001151699"/>
    </source>
</evidence>
<evidence type="ECO:0000313" key="1">
    <source>
        <dbReference type="EMBL" id="KAJ6648803.1"/>
    </source>
</evidence>
<organism evidence="1 2">
    <name type="scientific">Pseudolycoriella hygida</name>
    <dbReference type="NCBI Taxonomy" id="35572"/>
    <lineage>
        <taxon>Eukaryota</taxon>
        <taxon>Metazoa</taxon>
        <taxon>Ecdysozoa</taxon>
        <taxon>Arthropoda</taxon>
        <taxon>Hexapoda</taxon>
        <taxon>Insecta</taxon>
        <taxon>Pterygota</taxon>
        <taxon>Neoptera</taxon>
        <taxon>Endopterygota</taxon>
        <taxon>Diptera</taxon>
        <taxon>Nematocera</taxon>
        <taxon>Sciaroidea</taxon>
        <taxon>Sciaridae</taxon>
        <taxon>Pseudolycoriella</taxon>
    </lineage>
</organism>
<sequence length="236" mass="27010">MSKDRKTRLRSAPNKIWTDEEVLSMLFYILDRQNDGKLLEKPTHESLMTKLMWSNVRWQQVKAKVHNLRKKYIDMKNWMDQTGQGVDSGSIEDYKSKKCSFHELLHSIFGNRSNVSIAYVYDSLRNQKHSDAQESNDCERYVGEIVADENGDGVASNIIHTDFETLTDENGDGETLTVIDEALTPRTLPPATDNIGISDTIVNVLQKFSNLPWSPFRKQTILHTIDRHDLGSTIPI</sequence>
<gene>
    <name evidence="1" type="ORF">Bhyg_04035</name>
</gene>
<name>A0A9Q0S999_9DIPT</name>
<proteinExistence type="predicted"/>